<dbReference type="Proteomes" id="UP000016801">
    <property type="component" value="Unassembled WGS sequence"/>
</dbReference>
<evidence type="ECO:0000313" key="1">
    <source>
        <dbReference type="EMBL" id="CCE34867.1"/>
    </source>
</evidence>
<sequence>MNVMFESKTG</sequence>
<accession>M1VZE0</accession>
<dbReference type="EMBL" id="CAGA01000140">
    <property type="protein sequence ID" value="CCE34867.1"/>
    <property type="molecule type" value="Genomic_DNA"/>
</dbReference>
<evidence type="ECO:0000313" key="2">
    <source>
        <dbReference type="Proteomes" id="UP000016801"/>
    </source>
</evidence>
<name>M1VZE0_CLAP2</name>
<protein>
    <submittedName>
        <fullName evidence="1">Uncharacterized protein</fullName>
    </submittedName>
</protein>
<proteinExistence type="predicted"/>
<comment type="caution">
    <text evidence="1">The sequence shown here is derived from an EMBL/GenBank/DDBJ whole genome shotgun (WGS) entry which is preliminary data.</text>
</comment>
<reference evidence="1 2" key="1">
    <citation type="journal article" date="2013" name="PLoS Genet.">
        <title>Plant-symbiotic fungi as chemical engineers: Multi-genome analysis of the Clavicipitaceae reveals dynamics of alkaloid loci.</title>
        <authorList>
            <person name="Schardl C.L."/>
            <person name="Young C.A."/>
            <person name="Hesse U."/>
            <person name="Amyotte S.G."/>
            <person name="Andreeva K."/>
            <person name="Calie P.J."/>
            <person name="Fleetwood D.J."/>
            <person name="Haws D.C."/>
            <person name="Moore N."/>
            <person name="Oeser B."/>
            <person name="Panaccione D.G."/>
            <person name="Schweri K.K."/>
            <person name="Voisey C.R."/>
            <person name="Farman M.L."/>
            <person name="Jaromczyk J.W."/>
            <person name="Roe B.A."/>
            <person name="O'Sullivan D.M."/>
            <person name="Scott B."/>
            <person name="Tudzynski P."/>
            <person name="An Z."/>
            <person name="Arnaoudova E.G."/>
            <person name="Bullock C.T."/>
            <person name="Charlton N.D."/>
            <person name="Chen L."/>
            <person name="Cox M."/>
            <person name="Dinkins R.D."/>
            <person name="Florea S."/>
            <person name="Glenn A.E."/>
            <person name="Gordon A."/>
            <person name="Gueldener U."/>
            <person name="Harris D.R."/>
            <person name="Hollin W."/>
            <person name="Jaromczyk J."/>
            <person name="Johnson R.D."/>
            <person name="Khan A.K."/>
            <person name="Leistner E."/>
            <person name="Leuchtmann A."/>
            <person name="Li C."/>
            <person name="Liu J."/>
            <person name="Liu J."/>
            <person name="Liu M."/>
            <person name="Mace W."/>
            <person name="Machado C."/>
            <person name="Nagabhyru P."/>
            <person name="Pan J."/>
            <person name="Schmid J."/>
            <person name="Sugawara K."/>
            <person name="Steiner U."/>
            <person name="Takach J.E."/>
            <person name="Tanaka E."/>
            <person name="Webb J.S."/>
            <person name="Wilson E.V."/>
            <person name="Wiseman J.L."/>
            <person name="Yoshida R."/>
            <person name="Zeng Z."/>
        </authorList>
    </citation>
    <scope>NUCLEOTIDE SEQUENCE [LARGE SCALE GENOMIC DNA]</scope>
    <source>
        <strain evidence="1 2">20.1</strain>
    </source>
</reference>
<gene>
    <name evidence="1" type="ORF">CPUR_08806</name>
</gene>
<dbReference type="HOGENOM" id="CLU_3438338_0_0_1"/>
<keyword evidence="2" id="KW-1185">Reference proteome</keyword>
<dbReference type="VEuPathDB" id="FungiDB:CPUR_08806"/>
<organism evidence="1 2">
    <name type="scientific">Claviceps purpurea (strain 20.1)</name>
    <name type="common">Ergot fungus</name>
    <name type="synonym">Sphacelia segetum</name>
    <dbReference type="NCBI Taxonomy" id="1111077"/>
    <lineage>
        <taxon>Eukaryota</taxon>
        <taxon>Fungi</taxon>
        <taxon>Dikarya</taxon>
        <taxon>Ascomycota</taxon>
        <taxon>Pezizomycotina</taxon>
        <taxon>Sordariomycetes</taxon>
        <taxon>Hypocreomycetidae</taxon>
        <taxon>Hypocreales</taxon>
        <taxon>Clavicipitaceae</taxon>
        <taxon>Claviceps</taxon>
    </lineage>
</organism>